<sequence length="187" mass="21115">MLVVGDHDFKIPSRHTQGRICHWSQSTDYHQDRASANRHGAPTPLKRYKSASFRVFSSLEVVALSVGRGYPRVYTESVLEPHHHRRARTRETEGSTCGRTRRRAGAACRPPASFGVSDSKTVAQAPVQGPSFRFQNLMKFLFVKEKEEMEKAKEKSKKTNKNDKLSVFLLIAFAAFLQDSCLCCTIL</sequence>
<feature type="region of interest" description="Disordered" evidence="1">
    <location>
        <begin position="81"/>
        <end position="102"/>
    </location>
</feature>
<dbReference type="AlphaFoldDB" id="A0A8S1H8J0"/>
<dbReference type="Proteomes" id="UP000835052">
    <property type="component" value="Unassembled WGS sequence"/>
</dbReference>
<accession>A0A8S1H8J0</accession>
<name>A0A8S1H8J0_9PELO</name>
<evidence type="ECO:0000256" key="1">
    <source>
        <dbReference type="SAM" id="MobiDB-lite"/>
    </source>
</evidence>
<proteinExistence type="predicted"/>
<reference evidence="2" key="1">
    <citation type="submission" date="2020-10" db="EMBL/GenBank/DDBJ databases">
        <authorList>
            <person name="Kikuchi T."/>
        </authorList>
    </citation>
    <scope>NUCLEOTIDE SEQUENCE</scope>
    <source>
        <strain evidence="2">NKZ352</strain>
    </source>
</reference>
<evidence type="ECO:0000313" key="2">
    <source>
        <dbReference type="EMBL" id="CAD6192756.1"/>
    </source>
</evidence>
<protein>
    <submittedName>
        <fullName evidence="2">Uncharacterized protein</fullName>
    </submittedName>
</protein>
<gene>
    <name evidence="2" type="ORF">CAUJ_LOCUS8675</name>
</gene>
<comment type="caution">
    <text evidence="2">The sequence shown here is derived from an EMBL/GenBank/DDBJ whole genome shotgun (WGS) entry which is preliminary data.</text>
</comment>
<evidence type="ECO:0000313" key="3">
    <source>
        <dbReference type="Proteomes" id="UP000835052"/>
    </source>
</evidence>
<keyword evidence="3" id="KW-1185">Reference proteome</keyword>
<dbReference type="OrthoDB" id="5841613at2759"/>
<dbReference type="EMBL" id="CAJGYM010000030">
    <property type="protein sequence ID" value="CAD6192756.1"/>
    <property type="molecule type" value="Genomic_DNA"/>
</dbReference>
<organism evidence="2 3">
    <name type="scientific">Caenorhabditis auriculariae</name>
    <dbReference type="NCBI Taxonomy" id="2777116"/>
    <lineage>
        <taxon>Eukaryota</taxon>
        <taxon>Metazoa</taxon>
        <taxon>Ecdysozoa</taxon>
        <taxon>Nematoda</taxon>
        <taxon>Chromadorea</taxon>
        <taxon>Rhabditida</taxon>
        <taxon>Rhabditina</taxon>
        <taxon>Rhabditomorpha</taxon>
        <taxon>Rhabditoidea</taxon>
        <taxon>Rhabditidae</taxon>
        <taxon>Peloderinae</taxon>
        <taxon>Caenorhabditis</taxon>
    </lineage>
</organism>